<dbReference type="InterPro" id="IPR036641">
    <property type="entry name" value="HPT_dom_sf"/>
</dbReference>
<dbReference type="SMART" id="SM00073">
    <property type="entry name" value="HPT"/>
    <property type="match status" value="1"/>
</dbReference>
<reference evidence="2" key="1">
    <citation type="submission" date="2018-06" db="EMBL/GenBank/DDBJ databases">
        <authorList>
            <person name="Zhirakovskaya E."/>
        </authorList>
    </citation>
    <scope>NUCLEOTIDE SEQUENCE</scope>
</reference>
<evidence type="ECO:0000259" key="1">
    <source>
        <dbReference type="PROSITE" id="PS50894"/>
    </source>
</evidence>
<dbReference type="InterPro" id="IPR008207">
    <property type="entry name" value="Sig_transdc_His_kin_Hpt_dom"/>
</dbReference>
<dbReference type="SUPFAM" id="SSF47226">
    <property type="entry name" value="Histidine-containing phosphotransfer domain, HPT domain"/>
    <property type="match status" value="1"/>
</dbReference>
<organism evidence="2">
    <name type="scientific">hydrothermal vent metagenome</name>
    <dbReference type="NCBI Taxonomy" id="652676"/>
    <lineage>
        <taxon>unclassified sequences</taxon>
        <taxon>metagenomes</taxon>
        <taxon>ecological metagenomes</taxon>
    </lineage>
</organism>
<gene>
    <name evidence="2" type="ORF">MNBD_NITROSPINAE02-440</name>
</gene>
<dbReference type="Pfam" id="PF01627">
    <property type="entry name" value="Hpt"/>
    <property type="match status" value="1"/>
</dbReference>
<dbReference type="PROSITE" id="PS50894">
    <property type="entry name" value="HPT"/>
    <property type="match status" value="1"/>
</dbReference>
<dbReference type="GO" id="GO:0000160">
    <property type="term" value="P:phosphorelay signal transduction system"/>
    <property type="evidence" value="ECO:0007669"/>
    <property type="project" value="InterPro"/>
</dbReference>
<accession>A0A3B1CPK4</accession>
<name>A0A3B1CPK4_9ZZZZ</name>
<dbReference type="Gene3D" id="1.20.120.160">
    <property type="entry name" value="HPT domain"/>
    <property type="match status" value="1"/>
</dbReference>
<feature type="domain" description="HPt" evidence="1">
    <location>
        <begin position="10"/>
        <end position="110"/>
    </location>
</feature>
<dbReference type="CDD" id="cd00088">
    <property type="entry name" value="HPT"/>
    <property type="match status" value="1"/>
</dbReference>
<protein>
    <recommendedName>
        <fullName evidence="1">HPt domain-containing protein</fullName>
    </recommendedName>
</protein>
<dbReference type="EMBL" id="UOGE01000112">
    <property type="protein sequence ID" value="VAX25918.1"/>
    <property type="molecule type" value="Genomic_DNA"/>
</dbReference>
<dbReference type="AlphaFoldDB" id="A0A3B1CPK4"/>
<sequence length="110" mass="12433">MENGKLIIEIDEEMADLIPEYLEGREKDLTDLRAALEQGDYGQIARIGHSLKGSGGGYGFDLLSEIGAELENTARQTNKESAPRWINYQLVLLADYLERIEVKYVEINDE</sequence>
<evidence type="ECO:0000313" key="2">
    <source>
        <dbReference type="EMBL" id="VAX25918.1"/>
    </source>
</evidence>
<proteinExistence type="predicted"/>